<evidence type="ECO:0000313" key="7">
    <source>
        <dbReference type="Proteomes" id="UP001271249"/>
    </source>
</evidence>
<sequence>MTRSTDRLLALAMLVVGFACFAKLYLALGGQPPATTRAEIFGAAGVLSILAWLLFLAGLLPAAARHDPSAPLFGRDAEIAPAGHPSLRRFALAVPLVALLAIVADQFGPWRGPGGEPVESKEVTAAPAQPATPVEPAPAPAPQPATPAQETAEGLPGEPIAAPAQLTPLAAVPPDLTSVPPAQPSTQQASPAASQPVQQTALAPVAQPEMALPPETVAPPPPAPPAQPTAPEGHRDAVVWLAVSADGHEIMSASTDRVIKLWDIDGKRLIRDLGVHKDMARGALFMPDGKTALTAGDDGEIVLRQLSDGAVLHVFSSGANGGVRQLKISLDGKRAVSGHDTGSVVVWDLEKGAVLHVLPGHDWSVSSVAVSPDGTRALTGSIDGELKLWDIVAGKQLRSWHGHDRGAYGALFTADGHHAVTGSGDYTIKLWDLDSFKEVRRFDGHSGTVYALALSSDGKRLGSVSLDGTARLWNMDTGAEIAEFDPGTGPMYSVAFAADGTLLTGGIDRTIRDWPAGGGDGVVLFAGAPE</sequence>
<feature type="repeat" description="WD" evidence="3">
    <location>
        <begin position="231"/>
        <end position="272"/>
    </location>
</feature>
<feature type="repeat" description="WD" evidence="3">
    <location>
        <begin position="358"/>
        <end position="399"/>
    </location>
</feature>
<dbReference type="PROSITE" id="PS00678">
    <property type="entry name" value="WD_REPEATS_1"/>
    <property type="match status" value="4"/>
</dbReference>
<keyword evidence="5" id="KW-1133">Transmembrane helix</keyword>
<keyword evidence="2" id="KW-0677">Repeat</keyword>
<dbReference type="SUPFAM" id="SSF50978">
    <property type="entry name" value="WD40 repeat-like"/>
    <property type="match status" value="1"/>
</dbReference>
<feature type="repeat" description="WD" evidence="3">
    <location>
        <begin position="400"/>
        <end position="441"/>
    </location>
</feature>
<feature type="region of interest" description="Disordered" evidence="4">
    <location>
        <begin position="113"/>
        <end position="233"/>
    </location>
</feature>
<dbReference type="SMART" id="SM00320">
    <property type="entry name" value="WD40"/>
    <property type="match status" value="7"/>
</dbReference>
<dbReference type="CDD" id="cd00200">
    <property type="entry name" value="WD40"/>
    <property type="match status" value="1"/>
</dbReference>
<dbReference type="Proteomes" id="UP001271249">
    <property type="component" value="Unassembled WGS sequence"/>
</dbReference>
<keyword evidence="7" id="KW-1185">Reference proteome</keyword>
<evidence type="ECO:0000256" key="5">
    <source>
        <dbReference type="SAM" id="Phobius"/>
    </source>
</evidence>
<feature type="repeat" description="WD" evidence="3">
    <location>
        <begin position="442"/>
        <end position="483"/>
    </location>
</feature>
<dbReference type="EMBL" id="JAVIJC010000031">
    <property type="protein sequence ID" value="MDX8494894.1"/>
    <property type="molecule type" value="Genomic_DNA"/>
</dbReference>
<dbReference type="InterPro" id="IPR036322">
    <property type="entry name" value="WD40_repeat_dom_sf"/>
</dbReference>
<evidence type="ECO:0000313" key="6">
    <source>
        <dbReference type="EMBL" id="MDX8494894.1"/>
    </source>
</evidence>
<keyword evidence="5" id="KW-0812">Transmembrane</keyword>
<feature type="compositionally biased region" description="Low complexity" evidence="4">
    <location>
        <begin position="123"/>
        <end position="132"/>
    </location>
</feature>
<dbReference type="RefSeq" id="WP_320228676.1">
    <property type="nucleotide sequence ID" value="NZ_JAVIJC010000031.1"/>
</dbReference>
<comment type="caution">
    <text evidence="6">The sequence shown here is derived from an EMBL/GenBank/DDBJ whole genome shotgun (WGS) entry which is preliminary data.</text>
</comment>
<dbReference type="PANTHER" id="PTHR22847:SF637">
    <property type="entry name" value="WD REPEAT DOMAIN 5B"/>
    <property type="match status" value="1"/>
</dbReference>
<accession>A0ABU4Z6Q2</accession>
<dbReference type="PANTHER" id="PTHR22847">
    <property type="entry name" value="WD40 REPEAT PROTEIN"/>
    <property type="match status" value="1"/>
</dbReference>
<dbReference type="InterPro" id="IPR001680">
    <property type="entry name" value="WD40_rpt"/>
</dbReference>
<dbReference type="InterPro" id="IPR020472">
    <property type="entry name" value="WD40_PAC1"/>
</dbReference>
<feature type="compositionally biased region" description="Pro residues" evidence="4">
    <location>
        <begin position="133"/>
        <end position="145"/>
    </location>
</feature>
<feature type="compositionally biased region" description="Low complexity" evidence="4">
    <location>
        <begin position="177"/>
        <end position="201"/>
    </location>
</feature>
<proteinExistence type="predicted"/>
<dbReference type="Gene3D" id="2.130.10.10">
    <property type="entry name" value="YVTN repeat-like/Quinoprotein amine dehydrogenase"/>
    <property type="match status" value="3"/>
</dbReference>
<evidence type="ECO:0000256" key="1">
    <source>
        <dbReference type="ARBA" id="ARBA00022574"/>
    </source>
</evidence>
<feature type="compositionally biased region" description="Pro residues" evidence="4">
    <location>
        <begin position="216"/>
        <end position="228"/>
    </location>
</feature>
<gene>
    <name evidence="6" type="ORF">RFN29_25370</name>
</gene>
<evidence type="ECO:0000256" key="3">
    <source>
        <dbReference type="PROSITE-ProRule" id="PRU00221"/>
    </source>
</evidence>
<feature type="transmembrane region" description="Helical" evidence="5">
    <location>
        <begin position="7"/>
        <end position="28"/>
    </location>
</feature>
<dbReference type="PRINTS" id="PR00320">
    <property type="entry name" value="GPROTEINBRPT"/>
</dbReference>
<feature type="transmembrane region" description="Helical" evidence="5">
    <location>
        <begin position="40"/>
        <end position="60"/>
    </location>
</feature>
<keyword evidence="5" id="KW-0472">Membrane</keyword>
<dbReference type="InterPro" id="IPR019775">
    <property type="entry name" value="WD40_repeat_CS"/>
</dbReference>
<dbReference type="PROSITE" id="PS50294">
    <property type="entry name" value="WD_REPEATS_REGION"/>
    <property type="match status" value="4"/>
</dbReference>
<reference evidence="6 7" key="1">
    <citation type="submission" date="2023-08" db="EMBL/GenBank/DDBJ databases">
        <title>Implementing the SeqCode for naming new Mesorhizobium species isolated from Vachellia karroo root nodules.</title>
        <authorList>
            <person name="Van Lill M."/>
        </authorList>
    </citation>
    <scope>NUCLEOTIDE SEQUENCE [LARGE SCALE GENOMIC DNA]</scope>
    <source>
        <strain evidence="6 7">VK22B</strain>
    </source>
</reference>
<dbReference type="InterPro" id="IPR015943">
    <property type="entry name" value="WD40/YVTN_repeat-like_dom_sf"/>
</dbReference>
<evidence type="ECO:0000256" key="2">
    <source>
        <dbReference type="ARBA" id="ARBA00022737"/>
    </source>
</evidence>
<feature type="repeat" description="WD" evidence="3">
    <location>
        <begin position="316"/>
        <end position="357"/>
    </location>
</feature>
<keyword evidence="1 3" id="KW-0853">WD repeat</keyword>
<dbReference type="Pfam" id="PF00400">
    <property type="entry name" value="WD40"/>
    <property type="match status" value="6"/>
</dbReference>
<dbReference type="PROSITE" id="PS50082">
    <property type="entry name" value="WD_REPEATS_2"/>
    <property type="match status" value="5"/>
</dbReference>
<evidence type="ECO:0000256" key="4">
    <source>
        <dbReference type="SAM" id="MobiDB-lite"/>
    </source>
</evidence>
<protein>
    <submittedName>
        <fullName evidence="6">WD40 repeat domain-containing protein</fullName>
    </submittedName>
</protein>
<name>A0ABU4Z6Q2_9HYPH</name>
<organism evidence="6 7">
    <name type="scientific">Mesorhizobium captivum</name>
    <dbReference type="NCBI Taxonomy" id="3072319"/>
    <lineage>
        <taxon>Bacteria</taxon>
        <taxon>Pseudomonadati</taxon>
        <taxon>Pseudomonadota</taxon>
        <taxon>Alphaproteobacteria</taxon>
        <taxon>Hyphomicrobiales</taxon>
        <taxon>Phyllobacteriaceae</taxon>
        <taxon>Mesorhizobium</taxon>
    </lineage>
</organism>
<dbReference type="PROSITE" id="PS51257">
    <property type="entry name" value="PROKAR_LIPOPROTEIN"/>
    <property type="match status" value="1"/>
</dbReference>